<keyword evidence="3" id="KW-1185">Reference proteome</keyword>
<feature type="region of interest" description="Disordered" evidence="1">
    <location>
        <begin position="29"/>
        <end position="51"/>
    </location>
</feature>
<reference evidence="4" key="1">
    <citation type="submission" date="2017-02" db="UniProtKB">
        <authorList>
            <consortium name="WormBaseParasite"/>
        </authorList>
    </citation>
    <scope>IDENTIFICATION</scope>
</reference>
<feature type="compositionally biased region" description="Polar residues" evidence="1">
    <location>
        <begin position="39"/>
        <end position="51"/>
    </location>
</feature>
<accession>A0A0N4TY12</accession>
<evidence type="ECO:0000256" key="1">
    <source>
        <dbReference type="SAM" id="MobiDB-lite"/>
    </source>
</evidence>
<name>A0A0N4TY12_BRUPA</name>
<evidence type="ECO:0000313" key="4">
    <source>
        <dbReference type="WBParaSite" id="BPAG_0001389001-mRNA-1"/>
    </source>
</evidence>
<evidence type="ECO:0000313" key="3">
    <source>
        <dbReference type="Proteomes" id="UP000278627"/>
    </source>
</evidence>
<dbReference type="EMBL" id="UZAD01013454">
    <property type="protein sequence ID" value="VDN95003.1"/>
    <property type="molecule type" value="Genomic_DNA"/>
</dbReference>
<evidence type="ECO:0000313" key="2">
    <source>
        <dbReference type="EMBL" id="VDN95003.1"/>
    </source>
</evidence>
<protein>
    <submittedName>
        <fullName evidence="4">KID domain-containing protein</fullName>
    </submittedName>
</protein>
<organism evidence="4">
    <name type="scientific">Brugia pahangi</name>
    <name type="common">Filarial nematode worm</name>
    <dbReference type="NCBI Taxonomy" id="6280"/>
    <lineage>
        <taxon>Eukaryota</taxon>
        <taxon>Metazoa</taxon>
        <taxon>Ecdysozoa</taxon>
        <taxon>Nematoda</taxon>
        <taxon>Chromadorea</taxon>
        <taxon>Rhabditida</taxon>
        <taxon>Spirurina</taxon>
        <taxon>Spiruromorpha</taxon>
        <taxon>Filarioidea</taxon>
        <taxon>Onchocercidae</taxon>
        <taxon>Brugia</taxon>
    </lineage>
</organism>
<sequence>MSKSNLQTINGSSKSEIIRLNISEITTLHQEQRTERNVNNETETYSPSVSSFDENFNCDEMFITAASIDDTHIATNSAFSISNDNNSNYDQFVSSIPARSISRVIDEKIRQRIKNRNDD</sequence>
<proteinExistence type="predicted"/>
<dbReference type="WBParaSite" id="BPAG_0001389001-mRNA-1">
    <property type="protein sequence ID" value="BPAG_0001389001-mRNA-1"/>
    <property type="gene ID" value="BPAG_0001389001"/>
</dbReference>
<dbReference type="Proteomes" id="UP000278627">
    <property type="component" value="Unassembled WGS sequence"/>
</dbReference>
<gene>
    <name evidence="2" type="ORF">BPAG_LOCUS13818</name>
</gene>
<reference evidence="2 3" key="2">
    <citation type="submission" date="2018-11" db="EMBL/GenBank/DDBJ databases">
        <authorList>
            <consortium name="Pathogen Informatics"/>
        </authorList>
    </citation>
    <scope>NUCLEOTIDE SEQUENCE [LARGE SCALE GENOMIC DNA]</scope>
</reference>
<dbReference type="AlphaFoldDB" id="A0A0N4TY12"/>